<feature type="compositionally biased region" description="Basic and acidic residues" evidence="2">
    <location>
        <begin position="136"/>
        <end position="151"/>
    </location>
</feature>
<evidence type="ECO:0000313" key="4">
    <source>
        <dbReference type="EMBL" id="KAK8916762.1"/>
    </source>
</evidence>
<dbReference type="PANTHER" id="PTHR34482">
    <property type="entry name" value="DNA DAMAGE-INDUCIBLE PROTEIN 1-LIKE"/>
    <property type="match status" value="1"/>
</dbReference>
<dbReference type="PANTHER" id="PTHR34482:SF36">
    <property type="entry name" value="RETROTRANSPOSON GAG DOMAIN-CONTAINING PROTEIN"/>
    <property type="match status" value="1"/>
</dbReference>
<dbReference type="Pfam" id="PF03732">
    <property type="entry name" value="Retrotrans_gag"/>
    <property type="match status" value="1"/>
</dbReference>
<proteinExistence type="predicted"/>
<dbReference type="SMART" id="SM00343">
    <property type="entry name" value="ZnF_C2HC"/>
    <property type="match status" value="1"/>
</dbReference>
<dbReference type="InterPro" id="IPR001878">
    <property type="entry name" value="Znf_CCHC"/>
</dbReference>
<accession>A0AAP0AW11</accession>
<organism evidence="4 5">
    <name type="scientific">Platanthera zijinensis</name>
    <dbReference type="NCBI Taxonomy" id="2320716"/>
    <lineage>
        <taxon>Eukaryota</taxon>
        <taxon>Viridiplantae</taxon>
        <taxon>Streptophyta</taxon>
        <taxon>Embryophyta</taxon>
        <taxon>Tracheophyta</taxon>
        <taxon>Spermatophyta</taxon>
        <taxon>Magnoliopsida</taxon>
        <taxon>Liliopsida</taxon>
        <taxon>Asparagales</taxon>
        <taxon>Orchidaceae</taxon>
        <taxon>Orchidoideae</taxon>
        <taxon>Orchideae</taxon>
        <taxon>Orchidinae</taxon>
        <taxon>Platanthera</taxon>
    </lineage>
</organism>
<name>A0AAP0AW11_9ASPA</name>
<dbReference type="InterPro" id="IPR036875">
    <property type="entry name" value="Znf_CCHC_sf"/>
</dbReference>
<feature type="compositionally biased region" description="Pro residues" evidence="2">
    <location>
        <begin position="244"/>
        <end position="256"/>
    </location>
</feature>
<dbReference type="PROSITE" id="PS50158">
    <property type="entry name" value="ZF_CCHC"/>
    <property type="match status" value="1"/>
</dbReference>
<keyword evidence="1" id="KW-0479">Metal-binding</keyword>
<keyword evidence="5" id="KW-1185">Reference proteome</keyword>
<keyword evidence="1" id="KW-0863">Zinc-finger</keyword>
<dbReference type="GO" id="GO:0003676">
    <property type="term" value="F:nucleic acid binding"/>
    <property type="evidence" value="ECO:0007669"/>
    <property type="project" value="InterPro"/>
</dbReference>
<dbReference type="EMBL" id="JBBWWQ010000020">
    <property type="protein sequence ID" value="KAK8916762.1"/>
    <property type="molecule type" value="Genomic_DNA"/>
</dbReference>
<dbReference type="Proteomes" id="UP001418222">
    <property type="component" value="Unassembled WGS sequence"/>
</dbReference>
<reference evidence="4 5" key="1">
    <citation type="journal article" date="2022" name="Nat. Plants">
        <title>Genomes of leafy and leafless Platanthera orchids illuminate the evolution of mycoheterotrophy.</title>
        <authorList>
            <person name="Li M.H."/>
            <person name="Liu K.W."/>
            <person name="Li Z."/>
            <person name="Lu H.C."/>
            <person name="Ye Q.L."/>
            <person name="Zhang D."/>
            <person name="Wang J.Y."/>
            <person name="Li Y.F."/>
            <person name="Zhong Z.M."/>
            <person name="Liu X."/>
            <person name="Yu X."/>
            <person name="Liu D.K."/>
            <person name="Tu X.D."/>
            <person name="Liu B."/>
            <person name="Hao Y."/>
            <person name="Liao X.Y."/>
            <person name="Jiang Y.T."/>
            <person name="Sun W.H."/>
            <person name="Chen J."/>
            <person name="Chen Y.Q."/>
            <person name="Ai Y."/>
            <person name="Zhai J.W."/>
            <person name="Wu S.S."/>
            <person name="Zhou Z."/>
            <person name="Hsiao Y.Y."/>
            <person name="Wu W.L."/>
            <person name="Chen Y.Y."/>
            <person name="Lin Y.F."/>
            <person name="Hsu J.L."/>
            <person name="Li C.Y."/>
            <person name="Wang Z.W."/>
            <person name="Zhao X."/>
            <person name="Zhong W.Y."/>
            <person name="Ma X.K."/>
            <person name="Ma L."/>
            <person name="Huang J."/>
            <person name="Chen G.Z."/>
            <person name="Huang M.Z."/>
            <person name="Huang L."/>
            <person name="Peng D.H."/>
            <person name="Luo Y.B."/>
            <person name="Zou S.Q."/>
            <person name="Chen S.P."/>
            <person name="Lan S."/>
            <person name="Tsai W.C."/>
            <person name="Van de Peer Y."/>
            <person name="Liu Z.J."/>
        </authorList>
    </citation>
    <scope>NUCLEOTIDE SEQUENCE [LARGE SCALE GENOMIC DNA]</scope>
    <source>
        <strain evidence="4">Lor287</strain>
    </source>
</reference>
<dbReference type="AlphaFoldDB" id="A0AAP0AW11"/>
<feature type="compositionally biased region" description="Polar residues" evidence="2">
    <location>
        <begin position="220"/>
        <end position="238"/>
    </location>
</feature>
<evidence type="ECO:0000256" key="1">
    <source>
        <dbReference type="PROSITE-ProRule" id="PRU00047"/>
    </source>
</evidence>
<evidence type="ECO:0000256" key="2">
    <source>
        <dbReference type="SAM" id="MobiDB-lite"/>
    </source>
</evidence>
<dbReference type="Gene3D" id="4.10.60.10">
    <property type="entry name" value="Zinc finger, CCHC-type"/>
    <property type="match status" value="1"/>
</dbReference>
<dbReference type="GO" id="GO:0008270">
    <property type="term" value="F:zinc ion binding"/>
    <property type="evidence" value="ECO:0007669"/>
    <property type="project" value="UniProtKB-KW"/>
</dbReference>
<keyword evidence="1" id="KW-0862">Zinc</keyword>
<feature type="region of interest" description="Disordered" evidence="2">
    <location>
        <begin position="136"/>
        <end position="174"/>
    </location>
</feature>
<protein>
    <recommendedName>
        <fullName evidence="3">CCHC-type domain-containing protein</fullName>
    </recommendedName>
</protein>
<dbReference type="InterPro" id="IPR005162">
    <property type="entry name" value="Retrotrans_gag_dom"/>
</dbReference>
<sequence>MRCPEDRKVELASFLLEGAAKRWWNNIVATKFIRREQVTWTNFLHEFTNCLVPRSEKRVLHDQFLRLVQGTKSVLQYEAEFSKLAYYADSLVTTEEDRCRQFQQGLQDDIRNLLVPLDILEYGKLVERARLVEIDQGKSQKARDSGKRKVTETPTQNEVQGSRDSKALQLAPSTNTTTQVTATKCAKCGRFHRGECLIGACYYCRQPGHTKRNCPKLLSKASSTQGPSPQLYQMTTESLASTPTPAPVPLAPSAPV</sequence>
<comment type="caution">
    <text evidence="4">The sequence shown here is derived from an EMBL/GenBank/DDBJ whole genome shotgun (WGS) entry which is preliminary data.</text>
</comment>
<evidence type="ECO:0000259" key="3">
    <source>
        <dbReference type="PROSITE" id="PS50158"/>
    </source>
</evidence>
<dbReference type="Pfam" id="PF00098">
    <property type="entry name" value="zf-CCHC"/>
    <property type="match status" value="1"/>
</dbReference>
<evidence type="ECO:0000313" key="5">
    <source>
        <dbReference type="Proteomes" id="UP001418222"/>
    </source>
</evidence>
<gene>
    <name evidence="4" type="ORF">KSP39_PZI023153</name>
</gene>
<feature type="domain" description="CCHC-type" evidence="3">
    <location>
        <begin position="201"/>
        <end position="216"/>
    </location>
</feature>
<feature type="region of interest" description="Disordered" evidence="2">
    <location>
        <begin position="219"/>
        <end position="256"/>
    </location>
</feature>
<dbReference type="SUPFAM" id="SSF57756">
    <property type="entry name" value="Retrovirus zinc finger-like domains"/>
    <property type="match status" value="1"/>
</dbReference>